<accession>A0A8X7S620</accession>
<sequence>MVYSLPDIRLLEPKASSKVLVLVFTRLPLELISLAHGTRDITVFHSETTAIFPVSRFRDFFLDVKKLRDLKPERFCGIDIYNGILIRFIKGSKAYLGQTEDSVVIDFNYYRADDALTPS</sequence>
<keyword evidence="2" id="KW-1185">Reference proteome</keyword>
<dbReference type="OrthoDB" id="610608at2759"/>
<proteinExistence type="predicted"/>
<comment type="caution">
    <text evidence="1">The sequence shown here is derived from an EMBL/GenBank/DDBJ whole genome shotgun (WGS) entry which is preliminary data.</text>
</comment>
<dbReference type="AlphaFoldDB" id="A0A8X7S620"/>
<organism evidence="1 2">
    <name type="scientific">Brassica carinata</name>
    <name type="common">Ethiopian mustard</name>
    <name type="synonym">Abyssinian cabbage</name>
    <dbReference type="NCBI Taxonomy" id="52824"/>
    <lineage>
        <taxon>Eukaryota</taxon>
        <taxon>Viridiplantae</taxon>
        <taxon>Streptophyta</taxon>
        <taxon>Embryophyta</taxon>
        <taxon>Tracheophyta</taxon>
        <taxon>Spermatophyta</taxon>
        <taxon>Magnoliopsida</taxon>
        <taxon>eudicotyledons</taxon>
        <taxon>Gunneridae</taxon>
        <taxon>Pentapetalae</taxon>
        <taxon>rosids</taxon>
        <taxon>malvids</taxon>
        <taxon>Brassicales</taxon>
        <taxon>Brassicaceae</taxon>
        <taxon>Brassiceae</taxon>
        <taxon>Brassica</taxon>
    </lineage>
</organism>
<name>A0A8X7S620_BRACI</name>
<reference evidence="1 2" key="1">
    <citation type="submission" date="2020-02" db="EMBL/GenBank/DDBJ databases">
        <authorList>
            <person name="Ma Q."/>
            <person name="Huang Y."/>
            <person name="Song X."/>
            <person name="Pei D."/>
        </authorList>
    </citation>
    <scope>NUCLEOTIDE SEQUENCE [LARGE SCALE GENOMIC DNA]</scope>
    <source>
        <strain evidence="1">Sxm20200214</strain>
        <tissue evidence="1">Leaf</tissue>
    </source>
</reference>
<evidence type="ECO:0000313" key="2">
    <source>
        <dbReference type="Proteomes" id="UP000886595"/>
    </source>
</evidence>
<gene>
    <name evidence="1" type="ORF">Bca52824_037047</name>
</gene>
<protein>
    <submittedName>
        <fullName evidence="1">Uncharacterized protein</fullName>
    </submittedName>
</protein>
<dbReference type="EMBL" id="JAAMPC010000008">
    <property type="protein sequence ID" value="KAG2300575.1"/>
    <property type="molecule type" value="Genomic_DNA"/>
</dbReference>
<evidence type="ECO:0000313" key="1">
    <source>
        <dbReference type="EMBL" id="KAG2300575.1"/>
    </source>
</evidence>
<dbReference type="Proteomes" id="UP000886595">
    <property type="component" value="Unassembled WGS sequence"/>
</dbReference>